<organism evidence="1 2">
    <name type="scientific">Dongia sedimenti</name>
    <dbReference type="NCBI Taxonomy" id="3064282"/>
    <lineage>
        <taxon>Bacteria</taxon>
        <taxon>Pseudomonadati</taxon>
        <taxon>Pseudomonadota</taxon>
        <taxon>Alphaproteobacteria</taxon>
        <taxon>Rhodospirillales</taxon>
        <taxon>Dongiaceae</taxon>
        <taxon>Dongia</taxon>
    </lineage>
</organism>
<dbReference type="Gene3D" id="2.120.10.30">
    <property type="entry name" value="TolB, C-terminal domain"/>
    <property type="match status" value="1"/>
</dbReference>
<accession>A0ABU0YPU7</accession>
<reference evidence="2" key="1">
    <citation type="submission" date="2023-08" db="EMBL/GenBank/DDBJ databases">
        <title>Rhodospirillaceae gen. nov., a novel taxon isolated from the Yangtze River Yuezi River estuary sludge.</title>
        <authorList>
            <person name="Ruan L."/>
        </authorList>
    </citation>
    <scope>NUCLEOTIDE SEQUENCE [LARGE SCALE GENOMIC DNA]</scope>
    <source>
        <strain evidence="2">R-7</strain>
    </source>
</reference>
<dbReference type="RefSeq" id="WP_379958084.1">
    <property type="nucleotide sequence ID" value="NZ_JAUYVI010000006.1"/>
</dbReference>
<gene>
    <name evidence="1" type="ORF">Q8A70_18790</name>
</gene>
<dbReference type="InterPro" id="IPR011042">
    <property type="entry name" value="6-blade_b-propeller_TolB-like"/>
</dbReference>
<sequence length="369" mass="38807">MMEALKCLYAGFRGFDEAGSAVPMMDGPLKPNTALDEAPVVLRLPEIDNLTATPAGLVASQGAGLLRLRSAGGALDAAEQQVFSSEISCLAADASGALAVGLDGQGIAIQGGRHDGLQIKEVNGTVLRAPTAALFLDPDTLIVANGSAEYMTTDWKRDLMNRRSSGSVWRIALGGKGREATQLARNLAFPYGVAVGAGGLLVAEAWRHRVVALDLAAAKPPRAVLSDLPAYPARIAPASGGGFWLALFAPRNQLVEFVLREEDYRRRMVATIDPAYWIAPSLSSGASFLEPIQGGARKKLNMLKPWSPSWSYGLVVRCDANMRAVASFHSRADGSLHGVTSLAESAGALFVGAKGSGAIARLQEQDARS</sequence>
<evidence type="ECO:0000313" key="1">
    <source>
        <dbReference type="EMBL" id="MDQ7249744.1"/>
    </source>
</evidence>
<keyword evidence="2" id="KW-1185">Reference proteome</keyword>
<protein>
    <recommendedName>
        <fullName evidence="3">Strictosidine synthase</fullName>
    </recommendedName>
</protein>
<name>A0ABU0YPU7_9PROT</name>
<comment type="caution">
    <text evidence="1">The sequence shown here is derived from an EMBL/GenBank/DDBJ whole genome shotgun (WGS) entry which is preliminary data.</text>
</comment>
<evidence type="ECO:0000313" key="2">
    <source>
        <dbReference type="Proteomes" id="UP001230156"/>
    </source>
</evidence>
<dbReference type="SUPFAM" id="SSF63829">
    <property type="entry name" value="Calcium-dependent phosphotriesterase"/>
    <property type="match status" value="1"/>
</dbReference>
<evidence type="ECO:0008006" key="3">
    <source>
        <dbReference type="Google" id="ProtNLM"/>
    </source>
</evidence>
<proteinExistence type="predicted"/>
<dbReference type="Proteomes" id="UP001230156">
    <property type="component" value="Unassembled WGS sequence"/>
</dbReference>
<dbReference type="EMBL" id="JAUYVI010000006">
    <property type="protein sequence ID" value="MDQ7249744.1"/>
    <property type="molecule type" value="Genomic_DNA"/>
</dbReference>